<organism evidence="2 3">
    <name type="scientific">Photobacterium proteolyticum</name>
    <dbReference type="NCBI Taxonomy" id="1903952"/>
    <lineage>
        <taxon>Bacteria</taxon>
        <taxon>Pseudomonadati</taxon>
        <taxon>Pseudomonadota</taxon>
        <taxon>Gammaproteobacteria</taxon>
        <taxon>Vibrionales</taxon>
        <taxon>Vibrionaceae</taxon>
        <taxon>Photobacterium</taxon>
    </lineage>
</organism>
<dbReference type="Proteomes" id="UP000186905">
    <property type="component" value="Unassembled WGS sequence"/>
</dbReference>
<accession>A0A1Q9GVH3</accession>
<evidence type="ECO:0000313" key="2">
    <source>
        <dbReference type="EMBL" id="OLQ79167.1"/>
    </source>
</evidence>
<proteinExistence type="predicted"/>
<name>A0A1Q9GVH3_9GAMM</name>
<dbReference type="InterPro" id="IPR018633">
    <property type="entry name" value="DUF2357"/>
</dbReference>
<dbReference type="OrthoDB" id="6723960at2"/>
<reference evidence="2 3" key="1">
    <citation type="submission" date="2016-09" db="EMBL/GenBank/DDBJ databases">
        <title>Photobacterium proteolyticum sp. nov. a protease producing bacterium isolated from ocean sediments of Laizhou Bay.</title>
        <authorList>
            <person name="Li Y."/>
        </authorList>
    </citation>
    <scope>NUCLEOTIDE SEQUENCE [LARGE SCALE GENOMIC DNA]</scope>
    <source>
        <strain evidence="2 3">13-12</strain>
    </source>
</reference>
<dbReference type="Pfam" id="PF09823">
    <property type="entry name" value="DUF2357"/>
    <property type="match status" value="1"/>
</dbReference>
<gene>
    <name evidence="2" type="ORF">BIT28_02195</name>
</gene>
<protein>
    <recommendedName>
        <fullName evidence="1">DUF2357 domain-containing protein</fullName>
    </recommendedName>
</protein>
<dbReference type="AlphaFoldDB" id="A0A1Q9GVH3"/>
<comment type="caution">
    <text evidence="2">The sequence shown here is derived from an EMBL/GenBank/DDBJ whole genome shotgun (WGS) entry which is preliminary data.</text>
</comment>
<evidence type="ECO:0000259" key="1">
    <source>
        <dbReference type="Pfam" id="PF09823"/>
    </source>
</evidence>
<dbReference type="EMBL" id="MJIL01000051">
    <property type="protein sequence ID" value="OLQ79167.1"/>
    <property type="molecule type" value="Genomic_DNA"/>
</dbReference>
<dbReference type="RefSeq" id="WP_075762836.1">
    <property type="nucleotide sequence ID" value="NZ_MJIL01000051.1"/>
</dbReference>
<evidence type="ECO:0000313" key="3">
    <source>
        <dbReference type="Proteomes" id="UP000186905"/>
    </source>
</evidence>
<sequence length="1236" mass="142451">MTEESKLAEFGQLYSQYQRDNRAKLLLDLQHYFISPLQFDPVTMQALEVSLSQVCHSAIALGESKQRQDRLTRLLDHCLQAIKRILVQPRTTIIREHEMVPVYKAQRIDNRSIEWLSRQPGRNVREKLAAQPHVLAQARKESYDTSENRLLKAMLIQLEDLLFSKQPLGLNDEQDQVIDLIQQSLQAPLFKAIKPWQHMPPNNVLMQDKQYRKIWDSWQAIQQLDLQLQAQQQGGDSLLYFIFKEIVTQLLANPQCHLIEQSWQCDFQHLSLKVVVADRDSQPYQVEGIVRNERAVVKPFKLRLLPEQNIELELTNKVYSVDFHKEESLIISQLNGRLSNSIAADLMMTELFVQKLLIDAFDYQRSYLGKVRPDKPLVAELISIELGHSKPLLMLDQKNPRRLNSYLMSDQQGLDCRYSRAFDIDHTAASGVCLNQEKSDHVSTNLVEILAKIIKPSQAMHYLVSDHHSDFATINLRRDFNRYFTNASPLPKSIAAVYDLLGNNKIALKANDLFLVIDNSADALYVSPVMFKKQHDNKNKAVQVYFERHPTVKIQGKTETQLLLQALQQSYPHYPNSVLTKFIELFSYQDLSQAKFSFTLKENNEFYTVEYPAIKSSLETIVTSFQPSELSVLLKDINPNRLFYVPLSRMIICPKTGVQSYQWCEKVNLVRGSQTLLQKKQSEPNGLFWKDHLPQLSTRLLKNGQEIPFFFVGDNVSIKPVRDKAVAIPISEGFELPGGEDKIKFKVTQGKGTLKTVFPLTLSLKNRLKQPLTCHLELSYCYGDEQPYQLRFKPIADHAPFSSIKAEWGKPERNEVNVDSYFPEFPQSQTIAQLRKVPKKGSTTETIDIIDWMVRNLDEVLDYEAFYTTGSSGKRITIDSSTIDWIPNRDFGFERSHLDNGSIFIHKDELYDDFSQGEQISGNLVFNEKKNGYSLKEITPAGQLPKPDLNKLRSRLRFPLMCFNDYARDYRDSELSREHIDKIDQALQAVKYLVQSDKIPSWLYEELSIIAAYFHKNLPNYFVDKLLTDIDDKKRFREQKLLFSYVLGDVSLQWQQQLLDKILQPVDDTGVTRAVSLEVLSVAVWRHPDVIHKLSLTQVTKLIERLTGHLEHEVKHLTLKDKPYKWVSLLRRLELMLAIIRCRGSHALQIKDAVGLYSPLSELMRNSWLSINDNLGVQLHQQMQQSDSKVNSRVKLAVDKPPGYENTPDILYALKLYLTGEDGANQISITELVDSD</sequence>
<feature type="domain" description="DUF2357" evidence="1">
    <location>
        <begin position="77"/>
        <end position="217"/>
    </location>
</feature>
<keyword evidence="3" id="KW-1185">Reference proteome</keyword>
<dbReference type="STRING" id="1903952.BIT28_02195"/>